<dbReference type="SUPFAM" id="SSF52540">
    <property type="entry name" value="P-loop containing nucleoside triphosphate hydrolases"/>
    <property type="match status" value="1"/>
</dbReference>
<accession>A0A239J8P0</accession>
<dbReference type="Proteomes" id="UP000198440">
    <property type="component" value="Unassembled WGS sequence"/>
</dbReference>
<protein>
    <submittedName>
        <fullName evidence="2">AAA domain-containing protein</fullName>
    </submittedName>
</protein>
<evidence type="ECO:0000313" key="3">
    <source>
        <dbReference type="Proteomes" id="UP000198440"/>
    </source>
</evidence>
<dbReference type="Gene3D" id="3.40.50.300">
    <property type="entry name" value="P-loop containing nucleotide triphosphate hydrolases"/>
    <property type="match status" value="1"/>
</dbReference>
<proteinExistence type="predicted"/>
<dbReference type="Pfam" id="PF13481">
    <property type="entry name" value="AAA_25"/>
    <property type="match status" value="1"/>
</dbReference>
<dbReference type="InterPro" id="IPR027417">
    <property type="entry name" value="P-loop_NTPase"/>
</dbReference>
<evidence type="ECO:0000313" key="2">
    <source>
        <dbReference type="EMBL" id="SNT02376.1"/>
    </source>
</evidence>
<organism evidence="2 3">
    <name type="scientific">Antarctobacter heliothermus</name>
    <dbReference type="NCBI Taxonomy" id="74033"/>
    <lineage>
        <taxon>Bacteria</taxon>
        <taxon>Pseudomonadati</taxon>
        <taxon>Pseudomonadota</taxon>
        <taxon>Alphaproteobacteria</taxon>
        <taxon>Rhodobacterales</taxon>
        <taxon>Roseobacteraceae</taxon>
        <taxon>Antarctobacter</taxon>
    </lineage>
</organism>
<reference evidence="2 3" key="1">
    <citation type="submission" date="2017-06" db="EMBL/GenBank/DDBJ databases">
        <authorList>
            <person name="Kim H.J."/>
            <person name="Triplett B.A."/>
        </authorList>
    </citation>
    <scope>NUCLEOTIDE SEQUENCE [LARGE SCALE GENOMIC DNA]</scope>
    <source>
        <strain evidence="2 3">DSM 11445</strain>
    </source>
</reference>
<name>A0A239J8P0_9RHOB</name>
<sequence>MPLLLLGGALLGDAHMSDDVPDDPTTPRLHEARTMSDDTTTDTSTDSANVTPQAPKENLVHFNPWRDFNDAPSQIDVFGDEPDPEQIAQFMEVVFGYCDGLIPVRSFIDKGQGFDGRPHNIWIDAGENVTDKMTTFANWAAREGAAVYVIPGTVAEPGQAKAADIQQMQTVVVDIDTGDIAAKRAHLERHLGPPTMVVESGGVTPEGQHKAHVWWKLTEPAQGSDIARVTRLRGDIAAKIGGDMHFRSAHQPIRVAGSVYYKNNLKTQVRIVALNAGLERDLTEFTEAVTDMPPAPGVSLQPEFTHPDKPAMDDVLVTPVREGAQDDWSRFEGASAAIGHFIRMVHEGRMTKDEGWEGICGYNAAMLRPQWPVERLKRESERLWARHVEKYGPPLVRLDSAAPAPDEMPAFTLGALLDDTSPMPEDIIAPRVLTPGGLLVLGGAPKVGKSDLLISWLVHMAAGVPFLGFTPPRPLRVFYLQAEIQYHYLRERLKQIALPPEVMAAARNTFVATPKLKMLLDNEGSVRVARAVRTAFPDAPVDIICVDPIRNLFDGGPDGGGENDNTAMMFFLKERVEVLRDHIDPDCGVILIHHTKKLSKQQVKDDPFLALSGASALRGFYTSGLILHRPDEECSQRKLEIEMRNGPALPPKVIDKVGGQWVEINPMNERLVRQEVGAKHDAERDRKGGVIVNMIAQQADQGKMFTPSQFAAKFENRGSLGGQTGIRQRIHVLATKGHVKFVRGDPAGDLGLKRDRSKFGYLCVRDMHLRTDTEVIDEETGEVSPAFARVLPTDFMCPQTGVLLPVENPEIWVDQDEVEA</sequence>
<dbReference type="AlphaFoldDB" id="A0A239J8P0"/>
<feature type="region of interest" description="Disordered" evidence="1">
    <location>
        <begin position="14"/>
        <end position="56"/>
    </location>
</feature>
<dbReference type="EMBL" id="FZON01000050">
    <property type="protein sequence ID" value="SNT02376.1"/>
    <property type="molecule type" value="Genomic_DNA"/>
</dbReference>
<evidence type="ECO:0000256" key="1">
    <source>
        <dbReference type="SAM" id="MobiDB-lite"/>
    </source>
</evidence>
<gene>
    <name evidence="2" type="ORF">SAMN04488078_10504</name>
</gene>
<feature type="compositionally biased region" description="Low complexity" evidence="1">
    <location>
        <begin position="37"/>
        <end position="47"/>
    </location>
</feature>